<evidence type="ECO:0000313" key="2">
    <source>
        <dbReference type="Proteomes" id="UP000003052"/>
    </source>
</evidence>
<reference evidence="1 2" key="1">
    <citation type="journal article" date="2011" name="J. Bacteriol.">
        <title>The Draft Genome of Planococcus donghaensis MPA1U2 Reveals Nonsporulation Pathways Controlled by a Conserved Spo0A Regulon.</title>
        <authorList>
            <person name="Pearson M.D."/>
            <person name="Noller H.F."/>
        </authorList>
    </citation>
    <scope>NUCLEOTIDE SEQUENCE [LARGE SCALE GENOMIC DNA]</scope>
    <source>
        <strain evidence="1 2">MPA1U2</strain>
    </source>
</reference>
<accession>E7RCM8</accession>
<comment type="caution">
    <text evidence="1">The sequence shown here is derived from an EMBL/GenBank/DDBJ whole genome shotgun (WGS) entry which is preliminary data.</text>
</comment>
<dbReference type="eggNOG" id="ENOG502ZBV8">
    <property type="taxonomic scope" value="Bacteria"/>
</dbReference>
<protein>
    <recommendedName>
        <fullName evidence="3">Restriction endonuclease, SacI family</fullName>
    </recommendedName>
</protein>
<sequence length="366" mass="41036">MKITIDRDKAKEVLNKALENAKKPDYDLKSPFANEVNTILTANHLTFKYILMTALLAKASFPGVNPLVLQQQSLLEGAYDARTLCHKVLVQFERDYLSNALGGSNEPFVNNPARYTELNVSNAVRRGTDQQILNLLCTFLPKLETQEEAFSALSDAIFIILKTVESKNSLYDSFDKRSYTYEQCEKLTTNLVEKSFGGETLALTIGGLLTLFSKNFKEEISVEVHTVNQSGASSREISDIDVFLNKKILYTVEAKDKEYTPEDVQHAVLKAATSGANRMMFVTGPRGKLVDTDKSQADLVNEASSKGIYLSFFTYSEFTRMILSLVVLEDEKIFFDILLGISKKARMRATTIDHLIEVSQKNGFIK</sequence>
<organism evidence="1 2">
    <name type="scientific">Planococcus donghaensis MPA1U2</name>
    <dbReference type="NCBI Taxonomy" id="933115"/>
    <lineage>
        <taxon>Bacteria</taxon>
        <taxon>Bacillati</taxon>
        <taxon>Bacillota</taxon>
        <taxon>Bacilli</taxon>
        <taxon>Bacillales</taxon>
        <taxon>Caryophanaceae</taxon>
        <taxon>Planococcus</taxon>
    </lineage>
</organism>
<proteinExistence type="predicted"/>
<dbReference type="Proteomes" id="UP000003052">
    <property type="component" value="Unassembled WGS sequence"/>
</dbReference>
<gene>
    <name evidence="1" type="ORF">GPDM_00960</name>
</gene>
<dbReference type="InterPro" id="IPR019066">
    <property type="entry name" value="Restrct_endonuc_II_SacI"/>
</dbReference>
<dbReference type="AlphaFoldDB" id="E7RCM8"/>
<name>E7RCM8_9BACL</name>
<evidence type="ECO:0000313" key="1">
    <source>
        <dbReference type="EMBL" id="EGA91393.1"/>
    </source>
</evidence>
<evidence type="ECO:0008006" key="3">
    <source>
        <dbReference type="Google" id="ProtNLM"/>
    </source>
</evidence>
<dbReference type="EMBL" id="AEPB01000001">
    <property type="protein sequence ID" value="EGA91393.1"/>
    <property type="molecule type" value="Genomic_DNA"/>
</dbReference>
<dbReference type="REBASE" id="40797">
    <property type="entry name" value="PdoU2ORF965P"/>
</dbReference>
<dbReference type="Pfam" id="PF09566">
    <property type="entry name" value="RE_SacI"/>
    <property type="match status" value="1"/>
</dbReference>